<evidence type="ECO:0000256" key="1">
    <source>
        <dbReference type="SAM" id="SignalP"/>
    </source>
</evidence>
<sequence length="102" mass="11079">MHRIIARTTLLAAVLTALTACSGTPTRESTGEYIDDSVITTRVKTAFVQDKAVDALDIKVVTFKGAVQLSGFANDKQEMERAVQLARNVKGVTSVKNDIRLK</sequence>
<feature type="domain" description="BON" evidence="2">
    <location>
        <begin position="35"/>
        <end position="102"/>
    </location>
</feature>
<feature type="chain" id="PRO_5046291998" evidence="1">
    <location>
        <begin position="23"/>
        <end position="102"/>
    </location>
</feature>
<accession>A0ABX1Q1U2</accession>
<dbReference type="InterPro" id="IPR051686">
    <property type="entry name" value="Lipoprotein_DolP"/>
</dbReference>
<dbReference type="Proteomes" id="UP000623795">
    <property type="component" value="Unassembled WGS sequence"/>
</dbReference>
<dbReference type="PANTHER" id="PTHR34606:SF16">
    <property type="entry name" value="BON DOMAIN-CONTAINING PROTEIN"/>
    <property type="match status" value="1"/>
</dbReference>
<dbReference type="PROSITE" id="PS51257">
    <property type="entry name" value="PROKAR_LIPOPROTEIN"/>
    <property type="match status" value="1"/>
</dbReference>
<evidence type="ECO:0000313" key="3">
    <source>
        <dbReference type="EMBL" id="NMG45400.1"/>
    </source>
</evidence>
<protein>
    <submittedName>
        <fullName evidence="3">BON domain-containing protein</fullName>
    </submittedName>
</protein>
<organism evidence="3 4">
    <name type="scientific">Aromatoleum toluvorans</name>
    <dbReference type="NCBI Taxonomy" id="92002"/>
    <lineage>
        <taxon>Bacteria</taxon>
        <taxon>Pseudomonadati</taxon>
        <taxon>Pseudomonadota</taxon>
        <taxon>Betaproteobacteria</taxon>
        <taxon>Rhodocyclales</taxon>
        <taxon>Rhodocyclaceae</taxon>
        <taxon>Aromatoleum</taxon>
    </lineage>
</organism>
<evidence type="ECO:0000313" key="4">
    <source>
        <dbReference type="Proteomes" id="UP000623795"/>
    </source>
</evidence>
<keyword evidence="4" id="KW-1185">Reference proteome</keyword>
<evidence type="ECO:0000259" key="2">
    <source>
        <dbReference type="PROSITE" id="PS50914"/>
    </source>
</evidence>
<comment type="caution">
    <text evidence="3">The sequence shown here is derived from an EMBL/GenBank/DDBJ whole genome shotgun (WGS) entry which is preliminary data.</text>
</comment>
<proteinExistence type="predicted"/>
<dbReference type="RefSeq" id="WP_169257237.1">
    <property type="nucleotide sequence ID" value="NZ_WTVN01000029.1"/>
</dbReference>
<dbReference type="InterPro" id="IPR007055">
    <property type="entry name" value="BON_dom"/>
</dbReference>
<dbReference type="InterPro" id="IPR014004">
    <property type="entry name" value="Transpt-assoc_nodulatn_dom_bac"/>
</dbReference>
<gene>
    <name evidence="3" type="ORF">GPA22_16920</name>
</gene>
<dbReference type="Gene3D" id="3.30.1340.30">
    <property type="match status" value="1"/>
</dbReference>
<reference evidence="3 4" key="1">
    <citation type="submission" date="2019-12" db="EMBL/GenBank/DDBJ databases">
        <title>Comparative genomics gives insights into the taxonomy of the Azoarcus-Aromatoleum group and reveals separate origins of nif in the plant-associated Azoarcus and non-plant-associated Aromatoleum sub-groups.</title>
        <authorList>
            <person name="Lafos M."/>
            <person name="Maluk M."/>
            <person name="Batista M."/>
            <person name="Junghare M."/>
            <person name="Carmona M."/>
            <person name="Faoro H."/>
            <person name="Cruz L.M."/>
            <person name="Battistoni F."/>
            <person name="De Souza E."/>
            <person name="Pedrosa F."/>
            <person name="Chen W.-M."/>
            <person name="Poole P.S."/>
            <person name="Dixon R.A."/>
            <person name="James E.K."/>
        </authorList>
    </citation>
    <scope>NUCLEOTIDE SEQUENCE [LARGE SCALE GENOMIC DNA]</scope>
    <source>
        <strain evidence="3 4">Td21</strain>
    </source>
</reference>
<feature type="signal peptide" evidence="1">
    <location>
        <begin position="1"/>
        <end position="22"/>
    </location>
</feature>
<dbReference type="Pfam" id="PF04972">
    <property type="entry name" value="BON"/>
    <property type="match status" value="1"/>
</dbReference>
<keyword evidence="1" id="KW-0732">Signal</keyword>
<dbReference type="PANTHER" id="PTHR34606">
    <property type="entry name" value="BON DOMAIN-CONTAINING PROTEIN"/>
    <property type="match status" value="1"/>
</dbReference>
<name>A0ABX1Q1U2_9RHOO</name>
<dbReference type="EMBL" id="WTVN01000029">
    <property type="protein sequence ID" value="NMG45400.1"/>
    <property type="molecule type" value="Genomic_DNA"/>
</dbReference>
<dbReference type="SMART" id="SM00749">
    <property type="entry name" value="BON"/>
    <property type="match status" value="1"/>
</dbReference>
<dbReference type="PROSITE" id="PS50914">
    <property type="entry name" value="BON"/>
    <property type="match status" value="1"/>
</dbReference>